<gene>
    <name evidence="1" type="primary">AG118</name>
    <name evidence="1" type="ORF">SNEC2469_LOCUS8653</name>
</gene>
<dbReference type="EMBL" id="CAJNJA010014196">
    <property type="protein sequence ID" value="CAE7337727.1"/>
    <property type="molecule type" value="Genomic_DNA"/>
</dbReference>
<comment type="caution">
    <text evidence="1">The sequence shown here is derived from an EMBL/GenBank/DDBJ whole genome shotgun (WGS) entry which is preliminary data.</text>
</comment>
<keyword evidence="2" id="KW-1185">Reference proteome</keyword>
<proteinExistence type="predicted"/>
<organism evidence="1 2">
    <name type="scientific">Symbiodinium necroappetens</name>
    <dbReference type="NCBI Taxonomy" id="1628268"/>
    <lineage>
        <taxon>Eukaryota</taxon>
        <taxon>Sar</taxon>
        <taxon>Alveolata</taxon>
        <taxon>Dinophyceae</taxon>
        <taxon>Suessiales</taxon>
        <taxon>Symbiodiniaceae</taxon>
        <taxon>Symbiodinium</taxon>
    </lineage>
</organism>
<reference evidence="1" key="1">
    <citation type="submission" date="2021-02" db="EMBL/GenBank/DDBJ databases">
        <authorList>
            <person name="Dougan E. K."/>
            <person name="Rhodes N."/>
            <person name="Thang M."/>
            <person name="Chan C."/>
        </authorList>
    </citation>
    <scope>NUCLEOTIDE SEQUENCE</scope>
</reference>
<feature type="non-terminal residue" evidence="1">
    <location>
        <position position="1"/>
    </location>
</feature>
<accession>A0A812NYW7</accession>
<name>A0A812NYW7_9DINO</name>
<sequence length="289" mass="32393">TDARRPVGKRNIMSGASRGSLSPAIELWFGRLKCPTAADFDATKLYIWYDYFCIQQGRNTSAVADRQLAIKSIPSYISQCFFFLLERVARDLTRTDGYTISVEVASRPALVRQLGGISAAPGKGSFSFQEDEEKMGPVISRMIWSKLHAFLIKREYPKYRMMLNLQHQYLAGTGVDATYNVVPNFSTEVDPFTDPAGFVVARFLHDNGFKNIEDRDEDGWSPMCCAVLRDDTFLVESLLKSRADANEVATKEKKDAHISKKSSVLSIASIFSSNKVLFSFCQCTTTLLQ</sequence>
<dbReference type="Gene3D" id="1.25.40.20">
    <property type="entry name" value="Ankyrin repeat-containing domain"/>
    <property type="match status" value="1"/>
</dbReference>
<dbReference type="Proteomes" id="UP000601435">
    <property type="component" value="Unassembled WGS sequence"/>
</dbReference>
<protein>
    <submittedName>
        <fullName evidence="1">AG118 protein</fullName>
    </submittedName>
</protein>
<evidence type="ECO:0000313" key="2">
    <source>
        <dbReference type="Proteomes" id="UP000601435"/>
    </source>
</evidence>
<dbReference type="InterPro" id="IPR036770">
    <property type="entry name" value="Ankyrin_rpt-contain_sf"/>
</dbReference>
<evidence type="ECO:0000313" key="1">
    <source>
        <dbReference type="EMBL" id="CAE7337727.1"/>
    </source>
</evidence>
<dbReference type="AlphaFoldDB" id="A0A812NYW7"/>
<dbReference type="SUPFAM" id="SSF48403">
    <property type="entry name" value="Ankyrin repeat"/>
    <property type="match status" value="1"/>
</dbReference>